<organism evidence="1 2">
    <name type="scientific">Bifidobacterium xylocopae</name>
    <dbReference type="NCBI Taxonomy" id="2493119"/>
    <lineage>
        <taxon>Bacteria</taxon>
        <taxon>Bacillati</taxon>
        <taxon>Actinomycetota</taxon>
        <taxon>Actinomycetes</taxon>
        <taxon>Bifidobacteriales</taxon>
        <taxon>Bifidobacteriaceae</taxon>
        <taxon>Bifidobacterium</taxon>
    </lineage>
</organism>
<comment type="caution">
    <text evidence="1">The sequence shown here is derived from an EMBL/GenBank/DDBJ whole genome shotgun (WGS) entry which is preliminary data.</text>
</comment>
<evidence type="ECO:0000313" key="1">
    <source>
        <dbReference type="EMBL" id="RBQ00043.1"/>
    </source>
</evidence>
<protein>
    <submittedName>
        <fullName evidence="1">Uncharacterized protein</fullName>
    </submittedName>
</protein>
<dbReference type="EMBL" id="PDCH01000001">
    <property type="protein sequence ID" value="RBQ00043.1"/>
    <property type="molecule type" value="Genomic_DNA"/>
</dbReference>
<accession>A0A366KFK9</accession>
<dbReference type="RefSeq" id="WP_113852703.1">
    <property type="nucleotide sequence ID" value="NZ_PDCH01000001.1"/>
</dbReference>
<dbReference type="AlphaFoldDB" id="A0A366KFK9"/>
<reference evidence="1 2" key="1">
    <citation type="submission" date="2017-10" db="EMBL/GenBank/DDBJ databases">
        <title>Bifidobacterium xylocopum sp. nov. and Bifidobacterium aemilianum sp. nov., from the carpenter bee (Xylocopa violacea) digestive tract.</title>
        <authorList>
            <person name="Alberoni D."/>
            <person name="Baffoni L."/>
            <person name="Di Gioia D."/>
            <person name="Gaggia F."/>
            <person name="Biavati B."/>
        </authorList>
    </citation>
    <scope>NUCLEOTIDE SEQUENCE [LARGE SCALE GENOMIC DNA]</scope>
    <source>
        <strain evidence="1 2">XV2</strain>
    </source>
</reference>
<proteinExistence type="predicted"/>
<dbReference type="OrthoDB" id="3238834at2"/>
<dbReference type="Proteomes" id="UP000252345">
    <property type="component" value="Unassembled WGS sequence"/>
</dbReference>
<keyword evidence="2" id="KW-1185">Reference proteome</keyword>
<name>A0A366KFK9_9BIFI</name>
<gene>
    <name evidence="1" type="ORF">CRD59_00850</name>
</gene>
<evidence type="ECO:0000313" key="2">
    <source>
        <dbReference type="Proteomes" id="UP000252345"/>
    </source>
</evidence>
<sequence>MGKSIQDQLADGDLTPYEASEQLTMATAMQKVLKERVDALKRYVAGELDPREHLTTSTGVVTAKRGSEPKWRVKDPQAYARWLDAHGEGGSVEETLMPVDVVTRHDAIEHLIRQFEGEVPDGVEMSKGTLDTVAVSKVKAWADIFGDAELVGLARQVLGIEAGSDGAEDEKDEWA</sequence>